<reference evidence="4 5" key="1">
    <citation type="submission" date="2022-10" db="EMBL/GenBank/DDBJ databases">
        <title>Defluviimonas sp. CAU 1641 isolated from mud.</title>
        <authorList>
            <person name="Kim W."/>
        </authorList>
    </citation>
    <scope>NUCLEOTIDE SEQUENCE [LARGE SCALE GENOMIC DNA]</scope>
    <source>
        <strain evidence="4 5">CAU 1641</strain>
    </source>
</reference>
<evidence type="ECO:0000259" key="3">
    <source>
        <dbReference type="Pfam" id="PF00171"/>
    </source>
</evidence>
<dbReference type="InterPro" id="IPR015590">
    <property type="entry name" value="Aldehyde_DH_dom"/>
</dbReference>
<evidence type="ECO:0000256" key="2">
    <source>
        <dbReference type="ARBA" id="ARBA00023002"/>
    </source>
</evidence>
<dbReference type="InterPro" id="IPR016163">
    <property type="entry name" value="Ald_DH_C"/>
</dbReference>
<dbReference type="InterPro" id="IPR016162">
    <property type="entry name" value="Ald_DH_N"/>
</dbReference>
<dbReference type="EMBL" id="JAPDOG010000016">
    <property type="protein sequence ID" value="MCW3783177.1"/>
    <property type="molecule type" value="Genomic_DNA"/>
</dbReference>
<dbReference type="Pfam" id="PF00171">
    <property type="entry name" value="Aldedh"/>
    <property type="match status" value="1"/>
</dbReference>
<keyword evidence="2" id="KW-0560">Oxidoreductase</keyword>
<evidence type="ECO:0000313" key="5">
    <source>
        <dbReference type="Proteomes" id="UP001207582"/>
    </source>
</evidence>
<dbReference type="Gene3D" id="3.40.309.10">
    <property type="entry name" value="Aldehyde Dehydrogenase, Chain A, domain 2"/>
    <property type="match status" value="1"/>
</dbReference>
<organism evidence="4 5">
    <name type="scientific">Defluviimonas salinarum</name>
    <dbReference type="NCBI Taxonomy" id="2992147"/>
    <lineage>
        <taxon>Bacteria</taxon>
        <taxon>Pseudomonadati</taxon>
        <taxon>Pseudomonadota</taxon>
        <taxon>Alphaproteobacteria</taxon>
        <taxon>Rhodobacterales</taxon>
        <taxon>Paracoccaceae</taxon>
        <taxon>Albidovulum</taxon>
    </lineage>
</organism>
<comment type="caution">
    <text evidence="4">The sequence shown here is derived from an EMBL/GenBank/DDBJ whole genome shotgun (WGS) entry which is preliminary data.</text>
</comment>
<dbReference type="Proteomes" id="UP001207582">
    <property type="component" value="Unassembled WGS sequence"/>
</dbReference>
<feature type="domain" description="Aldehyde dehydrogenase" evidence="3">
    <location>
        <begin position="22"/>
        <end position="471"/>
    </location>
</feature>
<name>A0ABT3J693_9RHOB</name>
<dbReference type="PANTHER" id="PTHR42804:SF1">
    <property type="entry name" value="ALDEHYDE DEHYDROGENASE-RELATED"/>
    <property type="match status" value="1"/>
</dbReference>
<comment type="similarity">
    <text evidence="1">Belongs to the aldehyde dehydrogenase family.</text>
</comment>
<sequence>MSVLARLGQFYINGAWVGPGAGARTMPVENPATEEIVGEVAIGSAEDADRAILAARAAFPAFSVKPASERIALLKRVREVYLSRAEDLAQAMSVEMGAPIGFSREAQVWAGDVHLAATIEAAERFPWEELRGTTLIQREAIGVVGLITPWNWPMNQIVCKVAPALAAGCTMVLKPSEIAPLSGLIFAEIMDAAGVPAGVFNLVNGDGPGVGSRLSSHPEVDMVSFTGSTRAGILVAQAAAPTVKRVAQELGGKSANIILASADLKAAVEGGVEACMSNTGQSCDAPTRMFVPRAVQEAALGIAGTKAASLRVGDPTDPETGIGPVVSRAQYEKIQGLIRTGIDEGAVLVAGGLGRPDGLNRGHFVRPTIFGNVTPGMTIAREEIFGPVLAIMPYDSVDEAVAMANDSVYGLGGYVQGEITEARAVARRLRTGQVQINYPDWDTFAPFGGYKQSGNGREYADWGIHDFCETKGIIGYGA</sequence>
<dbReference type="Gene3D" id="3.40.605.10">
    <property type="entry name" value="Aldehyde Dehydrogenase, Chain A, domain 1"/>
    <property type="match status" value="1"/>
</dbReference>
<dbReference type="InterPro" id="IPR016161">
    <property type="entry name" value="Ald_DH/histidinol_DH"/>
</dbReference>
<evidence type="ECO:0000313" key="4">
    <source>
        <dbReference type="EMBL" id="MCW3783177.1"/>
    </source>
</evidence>
<protein>
    <submittedName>
        <fullName evidence="4">Aldehyde dehydrogenase family protein</fullName>
    </submittedName>
</protein>
<dbReference type="CDD" id="cd07138">
    <property type="entry name" value="ALDH_CddD_SSP0762"/>
    <property type="match status" value="1"/>
</dbReference>
<keyword evidence="5" id="KW-1185">Reference proteome</keyword>
<gene>
    <name evidence="4" type="ORF">OM960_16635</name>
</gene>
<proteinExistence type="inferred from homology"/>
<evidence type="ECO:0000256" key="1">
    <source>
        <dbReference type="ARBA" id="ARBA00009986"/>
    </source>
</evidence>
<dbReference type="RefSeq" id="WP_264772754.1">
    <property type="nucleotide sequence ID" value="NZ_JAPDOG010000016.1"/>
</dbReference>
<dbReference type="SUPFAM" id="SSF53720">
    <property type="entry name" value="ALDH-like"/>
    <property type="match status" value="1"/>
</dbReference>
<dbReference type="PANTHER" id="PTHR42804">
    <property type="entry name" value="ALDEHYDE DEHYDROGENASE"/>
    <property type="match status" value="1"/>
</dbReference>
<accession>A0ABT3J693</accession>